<dbReference type="PRINTS" id="PR01038">
    <property type="entry name" value="TRNASYNTHARG"/>
</dbReference>
<dbReference type="InterPro" id="IPR014729">
    <property type="entry name" value="Rossmann-like_a/b/a_fold"/>
</dbReference>
<dbReference type="InterPro" id="IPR001412">
    <property type="entry name" value="aa-tRNA-synth_I_CS"/>
</dbReference>
<name>A0A7R8W6R4_9CRUS</name>
<evidence type="ECO:0000256" key="5">
    <source>
        <dbReference type="ARBA" id="ARBA00033033"/>
    </source>
</evidence>
<dbReference type="GO" id="GO:0032543">
    <property type="term" value="P:mitochondrial translation"/>
    <property type="evidence" value="ECO:0007669"/>
    <property type="project" value="TreeGrafter"/>
</dbReference>
<dbReference type="PANTHER" id="PTHR11956">
    <property type="entry name" value="ARGINYL-TRNA SYNTHETASE"/>
    <property type="match status" value="1"/>
</dbReference>
<dbReference type="GO" id="GO:0006420">
    <property type="term" value="P:arginyl-tRNA aminoacylation"/>
    <property type="evidence" value="ECO:0007669"/>
    <property type="project" value="InterPro"/>
</dbReference>
<dbReference type="SUPFAM" id="SSF52374">
    <property type="entry name" value="Nucleotidylyl transferase"/>
    <property type="match status" value="1"/>
</dbReference>
<dbReference type="OrthoDB" id="68056at2759"/>
<keyword evidence="3 8" id="KW-0067">ATP-binding</keyword>
<keyword evidence="2 8" id="KW-0547">Nucleotide-binding</keyword>
<feature type="domain" description="Arginyl-tRNA synthetase catalytic core" evidence="9">
    <location>
        <begin position="251"/>
        <end position="419"/>
    </location>
</feature>
<evidence type="ECO:0000256" key="2">
    <source>
        <dbReference type="ARBA" id="ARBA00022741"/>
    </source>
</evidence>
<evidence type="ECO:0000259" key="9">
    <source>
        <dbReference type="Pfam" id="PF00750"/>
    </source>
</evidence>
<dbReference type="PROSITE" id="PS00178">
    <property type="entry name" value="AA_TRNA_LIGASE_I"/>
    <property type="match status" value="1"/>
</dbReference>
<feature type="domain" description="Arginyl-tRNA synthetase catalytic core" evidence="9">
    <location>
        <begin position="126"/>
        <end position="193"/>
    </location>
</feature>
<dbReference type="GO" id="GO:0005739">
    <property type="term" value="C:mitochondrion"/>
    <property type="evidence" value="ECO:0007669"/>
    <property type="project" value="TreeGrafter"/>
</dbReference>
<reference evidence="10" key="1">
    <citation type="submission" date="2020-11" db="EMBL/GenBank/DDBJ databases">
        <authorList>
            <person name="Tran Van P."/>
        </authorList>
    </citation>
    <scope>NUCLEOTIDE SEQUENCE</scope>
</reference>
<dbReference type="GO" id="GO:0005524">
    <property type="term" value="F:ATP binding"/>
    <property type="evidence" value="ECO:0007669"/>
    <property type="project" value="UniProtKB-KW"/>
</dbReference>
<dbReference type="InterPro" id="IPR001278">
    <property type="entry name" value="Arg-tRNA-ligase"/>
</dbReference>
<sequence>MASAKRLLSERLAKATGRPVSTALLTLSPFSPKQAVSFEVSLDGRGRASFQHKRRSRKATLSRQFVLPDKQSLGDFIWNFSLCGTLRSCELVSSASSKLDERFLRFHIDPALFVSETLCSVLQKPTTFWRSEERKAETVIVEFSSPNIAKPFHMGHLRSTILGNCLSNLHEAFGHRVLRLNFLGDWGTQFGLLQSDPGGPSGAGTMVHIPSSGAGTMVYNPSSGAGTMVHNPSSGAGTMRQLELSGIEEPTSLQQLFEVYVAANERASRDERFAASAREKFRQMEDVGSRESTEEQDPLRIWRTARELTIRELRKTYDRVGIQFDHYDGLCGRESMYPQAITDDLIRRLEKFPFFYKDHEDRPCAMLPDGNKAVLAKSDGTSLYLTRDLAAAADRWKRFSFDRMYYVVDASQSKHLSGSKPICRPRYVVKNDRDLSEEGVTGALLPKELKHASRAELPGITIPDSHRICCLDPVQ</sequence>
<dbReference type="Pfam" id="PF00750">
    <property type="entry name" value="tRNA-synt_1d"/>
    <property type="match status" value="2"/>
</dbReference>
<evidence type="ECO:0000256" key="1">
    <source>
        <dbReference type="ARBA" id="ARBA00022598"/>
    </source>
</evidence>
<evidence type="ECO:0000313" key="10">
    <source>
        <dbReference type="EMBL" id="CAD7226000.1"/>
    </source>
</evidence>
<gene>
    <name evidence="10" type="ORF">CTOB1V02_LOCUS3926</name>
</gene>
<organism evidence="10">
    <name type="scientific">Cyprideis torosa</name>
    <dbReference type="NCBI Taxonomy" id="163714"/>
    <lineage>
        <taxon>Eukaryota</taxon>
        <taxon>Metazoa</taxon>
        <taxon>Ecdysozoa</taxon>
        <taxon>Arthropoda</taxon>
        <taxon>Crustacea</taxon>
        <taxon>Oligostraca</taxon>
        <taxon>Ostracoda</taxon>
        <taxon>Podocopa</taxon>
        <taxon>Podocopida</taxon>
        <taxon>Cytherocopina</taxon>
        <taxon>Cytheroidea</taxon>
        <taxon>Cytherideidae</taxon>
        <taxon>Cyprideis</taxon>
    </lineage>
</organism>
<dbReference type="GO" id="GO:0004814">
    <property type="term" value="F:arginine-tRNA ligase activity"/>
    <property type="evidence" value="ECO:0007669"/>
    <property type="project" value="InterPro"/>
</dbReference>
<comment type="similarity">
    <text evidence="8">Belongs to the class-I aminoacyl-tRNA synthetase family.</text>
</comment>
<keyword evidence="4 8" id="KW-0030">Aminoacyl-tRNA synthetase</keyword>
<protein>
    <recommendedName>
        <fullName evidence="6">Probable arginine--tRNA ligase, mitochondrial</fullName>
    </recommendedName>
    <alternativeName>
        <fullName evidence="5">Arginyl-tRNA synthetase</fullName>
    </alternativeName>
</protein>
<dbReference type="PANTHER" id="PTHR11956:SF11">
    <property type="entry name" value="ARGININE--TRNA LIGASE, MITOCHONDRIAL-RELATED"/>
    <property type="match status" value="1"/>
</dbReference>
<comment type="function">
    <text evidence="7">Catalyzes the attachment of arginine to tRNA(Arg) in a two-step reaction: arginine is first activated by ATP to form Arg-AMP and then transferred to the acceptor end of tRNA(Arg).</text>
</comment>
<keyword evidence="1 8" id="KW-0436">Ligase</keyword>
<proteinExistence type="inferred from homology"/>
<evidence type="ECO:0000256" key="3">
    <source>
        <dbReference type="ARBA" id="ARBA00022840"/>
    </source>
</evidence>
<dbReference type="InterPro" id="IPR035684">
    <property type="entry name" value="ArgRS_core"/>
</dbReference>
<dbReference type="EMBL" id="OB660717">
    <property type="protein sequence ID" value="CAD7226000.1"/>
    <property type="molecule type" value="Genomic_DNA"/>
</dbReference>
<keyword evidence="8" id="KW-0648">Protein biosynthesis</keyword>
<evidence type="ECO:0000256" key="6">
    <source>
        <dbReference type="ARBA" id="ARBA00039495"/>
    </source>
</evidence>
<dbReference type="Gene3D" id="3.40.50.620">
    <property type="entry name" value="HUPs"/>
    <property type="match status" value="1"/>
</dbReference>
<evidence type="ECO:0000256" key="7">
    <source>
        <dbReference type="ARBA" id="ARBA00049595"/>
    </source>
</evidence>
<evidence type="ECO:0000256" key="8">
    <source>
        <dbReference type="RuleBase" id="RU363038"/>
    </source>
</evidence>
<accession>A0A7R8W6R4</accession>
<evidence type="ECO:0000256" key="4">
    <source>
        <dbReference type="ARBA" id="ARBA00023146"/>
    </source>
</evidence>
<dbReference type="AlphaFoldDB" id="A0A7R8W6R4"/>